<dbReference type="PROSITE" id="PS50404">
    <property type="entry name" value="GST_NTER"/>
    <property type="match status" value="3"/>
</dbReference>
<dbReference type="InterPro" id="IPR036282">
    <property type="entry name" value="Glutathione-S-Trfase_C_sf"/>
</dbReference>
<dbReference type="SFLD" id="SFLDS00019">
    <property type="entry name" value="Glutathione_Transferase_(cytos"/>
    <property type="match status" value="3"/>
</dbReference>
<dbReference type="CDD" id="cd10910">
    <property type="entry name" value="PIN_limkain_b1_N_like"/>
    <property type="match status" value="1"/>
</dbReference>
<comment type="similarity">
    <text evidence="6">Belongs to the GST superfamily. Tau family.</text>
</comment>
<dbReference type="PANTHER" id="PTHR11260">
    <property type="entry name" value="GLUTATHIONE S-TRANSFERASE, GST, SUPERFAMILY, GST DOMAIN CONTAINING"/>
    <property type="match status" value="1"/>
</dbReference>
<dbReference type="InterPro" id="IPR045073">
    <property type="entry name" value="Omega/Tau-like"/>
</dbReference>
<keyword evidence="12" id="KW-1185">Reference proteome</keyword>
<dbReference type="InterPro" id="IPR045074">
    <property type="entry name" value="GST_C_Tau"/>
</dbReference>
<dbReference type="SFLD" id="SFLDG00358">
    <property type="entry name" value="Main_(cytGST)"/>
    <property type="match status" value="3"/>
</dbReference>
<dbReference type="InterPro" id="IPR004046">
    <property type="entry name" value="GST_C"/>
</dbReference>
<evidence type="ECO:0000256" key="7">
    <source>
        <dbReference type="ARBA" id="ARBA00047960"/>
    </source>
</evidence>
<keyword evidence="5" id="KW-0808">Transferase</keyword>
<name>A0ABQ8DMS5_BRANA</name>
<organism evidence="11 12">
    <name type="scientific">Brassica napus</name>
    <name type="common">Rape</name>
    <dbReference type="NCBI Taxonomy" id="3708"/>
    <lineage>
        <taxon>Eukaryota</taxon>
        <taxon>Viridiplantae</taxon>
        <taxon>Streptophyta</taxon>
        <taxon>Embryophyta</taxon>
        <taxon>Tracheophyta</taxon>
        <taxon>Spermatophyta</taxon>
        <taxon>Magnoliopsida</taxon>
        <taxon>eudicotyledons</taxon>
        <taxon>Gunneridae</taxon>
        <taxon>Pentapetalae</taxon>
        <taxon>rosids</taxon>
        <taxon>malvids</taxon>
        <taxon>Brassicales</taxon>
        <taxon>Brassicaceae</taxon>
        <taxon>Brassiceae</taxon>
        <taxon>Brassica</taxon>
    </lineage>
</organism>
<feature type="domain" description="GST N-terminal" evidence="9">
    <location>
        <begin position="16"/>
        <end position="95"/>
    </location>
</feature>
<dbReference type="CDD" id="cd03185">
    <property type="entry name" value="GST_C_Tau"/>
    <property type="match status" value="3"/>
</dbReference>
<reference evidence="11 12" key="1">
    <citation type="submission" date="2021-05" db="EMBL/GenBank/DDBJ databases">
        <title>Genome Assembly of Synthetic Allotetraploid Brassica napus Reveals Homoeologous Exchanges between Subgenomes.</title>
        <authorList>
            <person name="Davis J.T."/>
        </authorList>
    </citation>
    <scope>NUCLEOTIDE SEQUENCE [LARGE SCALE GENOMIC DNA]</scope>
    <source>
        <strain evidence="12">cv. Da-Ae</strain>
        <tissue evidence="11">Seedling</tissue>
    </source>
</reference>
<feature type="domain" description="GST C-terminal" evidence="10">
    <location>
        <begin position="100"/>
        <end position="227"/>
    </location>
</feature>
<evidence type="ECO:0000313" key="12">
    <source>
        <dbReference type="Proteomes" id="UP000824890"/>
    </source>
</evidence>
<keyword evidence="3" id="KW-0963">Cytoplasm</keyword>
<dbReference type="SFLD" id="SFLDG01152">
    <property type="entry name" value="Main.3:_Omega-_and_Tau-like"/>
    <property type="match status" value="3"/>
</dbReference>
<feature type="domain" description="GST N-terminal" evidence="9">
    <location>
        <begin position="280"/>
        <end position="360"/>
    </location>
</feature>
<dbReference type="Pfam" id="PF02798">
    <property type="entry name" value="GST_N"/>
    <property type="match status" value="2"/>
</dbReference>
<feature type="region of interest" description="Disordered" evidence="8">
    <location>
        <begin position="1043"/>
        <end position="1063"/>
    </location>
</feature>
<evidence type="ECO:0000313" key="11">
    <source>
        <dbReference type="EMBL" id="KAH0930023.1"/>
    </source>
</evidence>
<evidence type="ECO:0000256" key="8">
    <source>
        <dbReference type="SAM" id="MobiDB-lite"/>
    </source>
</evidence>
<evidence type="ECO:0000256" key="5">
    <source>
        <dbReference type="ARBA" id="ARBA00022679"/>
    </source>
</evidence>
<evidence type="ECO:0000256" key="6">
    <source>
        <dbReference type="ARBA" id="ARBA00025743"/>
    </source>
</evidence>
<evidence type="ECO:0000256" key="4">
    <source>
        <dbReference type="ARBA" id="ARBA00022575"/>
    </source>
</evidence>
<dbReference type="PANTHER" id="PTHR11260:SF626">
    <property type="entry name" value="GLUTATHIONE S-TRANSFERASE U4"/>
    <property type="match status" value="1"/>
</dbReference>
<feature type="domain" description="GST C-terminal" evidence="10">
    <location>
        <begin position="365"/>
        <end position="491"/>
    </location>
</feature>
<dbReference type="SUPFAM" id="SSF52833">
    <property type="entry name" value="Thioredoxin-like"/>
    <property type="match status" value="3"/>
</dbReference>
<dbReference type="Gene3D" id="3.40.30.10">
    <property type="entry name" value="Glutaredoxin"/>
    <property type="match status" value="3"/>
</dbReference>
<dbReference type="SUPFAM" id="SSF47616">
    <property type="entry name" value="GST C-terminal domain-like"/>
    <property type="match status" value="3"/>
</dbReference>
<keyword evidence="4" id="KW-0216">Detoxification</keyword>
<comment type="caution">
    <text evidence="11">The sequence shown here is derived from an EMBL/GenBank/DDBJ whole genome shotgun (WGS) entry which is preliminary data.</text>
</comment>
<evidence type="ECO:0000256" key="2">
    <source>
        <dbReference type="ARBA" id="ARBA00012452"/>
    </source>
</evidence>
<dbReference type="Pfam" id="PF13409">
    <property type="entry name" value="GST_N_2"/>
    <property type="match status" value="1"/>
</dbReference>
<accession>A0ABQ8DMS5</accession>
<dbReference type="EC" id="2.5.1.18" evidence="2"/>
<dbReference type="CDD" id="cd03058">
    <property type="entry name" value="GST_N_Tau"/>
    <property type="match status" value="3"/>
</dbReference>
<comment type="subcellular location">
    <subcellularLocation>
        <location evidence="1">Cytoplasm</location>
        <location evidence="1">Cytosol</location>
    </subcellularLocation>
</comment>
<dbReference type="InterPro" id="IPR040079">
    <property type="entry name" value="Glutathione_S-Trfase"/>
</dbReference>
<proteinExistence type="inferred from homology"/>
<dbReference type="EMBL" id="JAGKQM010000004">
    <property type="protein sequence ID" value="KAH0930023.1"/>
    <property type="molecule type" value="Genomic_DNA"/>
</dbReference>
<dbReference type="Gene3D" id="1.20.1050.10">
    <property type="match status" value="3"/>
</dbReference>
<dbReference type="PROSITE" id="PS50405">
    <property type="entry name" value="GST_CTER"/>
    <property type="match status" value="3"/>
</dbReference>
<dbReference type="InterPro" id="IPR036249">
    <property type="entry name" value="Thioredoxin-like_sf"/>
</dbReference>
<dbReference type="InterPro" id="IPR004045">
    <property type="entry name" value="Glutathione_S-Trfase_N"/>
</dbReference>
<evidence type="ECO:0000259" key="9">
    <source>
        <dbReference type="PROSITE" id="PS50404"/>
    </source>
</evidence>
<protein>
    <recommendedName>
        <fullName evidence="2">glutathione transferase</fullName>
        <ecNumber evidence="2">2.5.1.18</ecNumber>
    </recommendedName>
</protein>
<sequence>MNHRKRKRDQMAKKEECVKLLGFWISPFSRRVEMALKLKGVPYEYLEEDLPKKTPLLLELNPVHKKVPVLVHNDKILSESHVILEYIDQTWSNNPILPQDPYEKAMARFWAKFVDEQILAAGFMPLIKPKKGIEVAIEETRELIMFLEKEVTGKDFFGGETIGFLDMVAGTMIPFCLVRAWECMGIDMISEEKFPGLSRWIKKLNEVEIVRECIPPKEKHIERMNKIIEKRLELDHSTIPMDKVEVTSAMTFKMSLVNSCVTFKMSVKARRRDSMAEKEEDVLLIGSWASPFSRRVEMALKLKGVPYDYSDEDYLVTKSPLLLQLNPIYKKVPVFVHKGKVLLESHLILEYIDQTWTRNPILPQDPYGKAMARFWAKFVDEQVTLIGFRSLVKSEEIDVAIKEAQELITYLEKEITGKMFFGGETIGFLDMVVGSMIPFCLVRGWEGMGIDMIPNEQFPELNRWIEKIKEIEIVRECIPNREKNIEHMMKIVGHPMATKEEDVKLLGFWASPFSRRVEMALKLKGVSYEYLEQDIFNKSALLLELNPVFKKVPVLVHKGKILAESHLILEYIDQTWKNNPILPQDPYEKAMARFWAKFVDEQVGPVCFKSVVKADKGIDVAIEEAQELITFLEKELSGKDFFGGKTIGFLDLVAGSMIPFCVGRAWEGMGIDMIPEEKFPELNRWIKNLNDIEIVRECIPQREKQIEHMMKAFSQPFRSNPNLARKSPTLTMGEYKIEDFSKPITPVEGAKTGVFWNIDDCPFPVGFSPDMIYHQIESALSEWCNVGNMSMWAYVDEEKGHWSGKGEFLRKKTWESKIYFLPGGDKLLRDDRLSHDILLWQMDSPVDYPNPANLIVVSDKVRDHTYLFETLGCLNQRHYSVMLVKKHLRGRKIRAGNWTFVFWLTDDYPVPDGVEINSIYNTIHAALYQMGFDKVQPIRKYCDNDKQYDVPPAKQMVREMLALAGSMCDDPVTLVVIAKQSTNPDMNRVLHCLNSRNNPVLVVEPPDDDTARDSVFRSVDSFVECTHVVGGGKTTRPQSCCYDIDSDSDSDADPDPDPDPEEDAYRWTKRMIISWNAKILMSSSDCAISKLFST</sequence>
<feature type="domain" description="GST N-terminal" evidence="9">
    <location>
        <begin position="501"/>
        <end position="580"/>
    </location>
</feature>
<dbReference type="InterPro" id="IPR010987">
    <property type="entry name" value="Glutathione-S-Trfase_C-like"/>
</dbReference>
<comment type="catalytic activity">
    <reaction evidence="7">
        <text>RX + glutathione = an S-substituted glutathione + a halide anion + H(+)</text>
        <dbReference type="Rhea" id="RHEA:16437"/>
        <dbReference type="ChEBI" id="CHEBI:15378"/>
        <dbReference type="ChEBI" id="CHEBI:16042"/>
        <dbReference type="ChEBI" id="CHEBI:17792"/>
        <dbReference type="ChEBI" id="CHEBI:57925"/>
        <dbReference type="ChEBI" id="CHEBI:90779"/>
        <dbReference type="EC" id="2.5.1.18"/>
    </reaction>
</comment>
<feature type="compositionally biased region" description="Acidic residues" evidence="8">
    <location>
        <begin position="1044"/>
        <end position="1062"/>
    </location>
</feature>
<evidence type="ECO:0000256" key="1">
    <source>
        <dbReference type="ARBA" id="ARBA00004514"/>
    </source>
</evidence>
<evidence type="ECO:0000256" key="3">
    <source>
        <dbReference type="ARBA" id="ARBA00022490"/>
    </source>
</evidence>
<dbReference type="Proteomes" id="UP000824890">
    <property type="component" value="Unassembled WGS sequence"/>
</dbReference>
<evidence type="ECO:0000259" key="10">
    <source>
        <dbReference type="PROSITE" id="PS50405"/>
    </source>
</evidence>
<feature type="domain" description="GST C-terminal" evidence="10">
    <location>
        <begin position="585"/>
        <end position="713"/>
    </location>
</feature>
<dbReference type="Pfam" id="PF00043">
    <property type="entry name" value="GST_C"/>
    <property type="match status" value="1"/>
</dbReference>
<gene>
    <name evidence="11" type="ORF">HID58_015750</name>
</gene>